<dbReference type="AlphaFoldDB" id="A0A8S9QNA1"/>
<organism evidence="1 2">
    <name type="scientific">Brassica cretica</name>
    <name type="common">Mustard</name>
    <dbReference type="NCBI Taxonomy" id="69181"/>
    <lineage>
        <taxon>Eukaryota</taxon>
        <taxon>Viridiplantae</taxon>
        <taxon>Streptophyta</taxon>
        <taxon>Embryophyta</taxon>
        <taxon>Tracheophyta</taxon>
        <taxon>Spermatophyta</taxon>
        <taxon>Magnoliopsida</taxon>
        <taxon>eudicotyledons</taxon>
        <taxon>Gunneridae</taxon>
        <taxon>Pentapetalae</taxon>
        <taxon>rosids</taxon>
        <taxon>malvids</taxon>
        <taxon>Brassicales</taxon>
        <taxon>Brassicaceae</taxon>
        <taxon>Brassiceae</taxon>
        <taxon>Brassica</taxon>
    </lineage>
</organism>
<gene>
    <name evidence="1" type="ORF">F2Q69_00023687</name>
</gene>
<sequence length="62" mass="7149">MEDAGITDWKTRPLRYDIWVWKISGVTLVVQALRLILQGSKLDLSCPYLLRSVTLLGKQRPH</sequence>
<accession>A0A8S9QNA1</accession>
<protein>
    <submittedName>
        <fullName evidence="1">Uncharacterized protein</fullName>
    </submittedName>
</protein>
<dbReference type="Proteomes" id="UP000712600">
    <property type="component" value="Unassembled WGS sequence"/>
</dbReference>
<dbReference type="EMBL" id="QGKX02001290">
    <property type="protein sequence ID" value="KAF3541292.1"/>
    <property type="molecule type" value="Genomic_DNA"/>
</dbReference>
<evidence type="ECO:0000313" key="1">
    <source>
        <dbReference type="EMBL" id="KAF3541292.1"/>
    </source>
</evidence>
<name>A0A8S9QNA1_BRACR</name>
<comment type="caution">
    <text evidence="1">The sequence shown here is derived from an EMBL/GenBank/DDBJ whole genome shotgun (WGS) entry which is preliminary data.</text>
</comment>
<evidence type="ECO:0000313" key="2">
    <source>
        <dbReference type="Proteomes" id="UP000712600"/>
    </source>
</evidence>
<proteinExistence type="predicted"/>
<reference evidence="1" key="1">
    <citation type="submission" date="2019-12" db="EMBL/GenBank/DDBJ databases">
        <title>Genome sequencing and annotation of Brassica cretica.</title>
        <authorList>
            <person name="Studholme D.J."/>
            <person name="Sarris P."/>
        </authorList>
    </citation>
    <scope>NUCLEOTIDE SEQUENCE</scope>
    <source>
        <strain evidence="1">PFS-109/04</strain>
        <tissue evidence="1">Leaf</tissue>
    </source>
</reference>